<evidence type="ECO:0000256" key="1">
    <source>
        <dbReference type="ARBA" id="ARBA00005606"/>
    </source>
</evidence>
<protein>
    <recommendedName>
        <fullName evidence="6">Methanethiol oxidase</fullName>
    </recommendedName>
</protein>
<comment type="caution">
    <text evidence="4">The sequence shown here is derived from an EMBL/GenBank/DDBJ whole genome shotgun (WGS) entry which is preliminary data.</text>
</comment>
<dbReference type="InterPro" id="IPR011044">
    <property type="entry name" value="Quino_amine_DH_bsu"/>
</dbReference>
<dbReference type="Proteomes" id="UP001212841">
    <property type="component" value="Unassembled WGS sequence"/>
</dbReference>
<evidence type="ECO:0008006" key="6">
    <source>
        <dbReference type="Google" id="ProtNLM"/>
    </source>
</evidence>
<comment type="similarity">
    <text evidence="1">Belongs to the selenium-binding protein family.</text>
</comment>
<keyword evidence="5" id="KW-1185">Reference proteome</keyword>
<proteinExistence type="inferred from homology"/>
<evidence type="ECO:0000256" key="3">
    <source>
        <dbReference type="SAM" id="SignalP"/>
    </source>
</evidence>
<feature type="signal peptide" evidence="3">
    <location>
        <begin position="1"/>
        <end position="20"/>
    </location>
</feature>
<dbReference type="AlphaFoldDB" id="A0AAD5X3W3"/>
<dbReference type="InterPro" id="IPR015943">
    <property type="entry name" value="WD40/YVTN_repeat-like_dom_sf"/>
</dbReference>
<dbReference type="Gene3D" id="2.130.10.10">
    <property type="entry name" value="YVTN repeat-like/Quinoprotein amine dehydrogenase"/>
    <property type="match status" value="1"/>
</dbReference>
<sequence>MKISLACTALFAAAGFLVNAAPNPSPQILGSNSGIIGLLPNTPISPVSEILTPPLDIAFTPSTLKPKKLIYTWTGADDRHHKDFLATFSGDDDTFGTLIDVTTVPTSGNEPHHIGVSVDGNTIIGGGLLSLLKLQDTAYYFDISNKWRPRFKKSNRAVLSSIVDEVRAKPDGGFFITYMGSAAGTAPGRLVETDKDFNIIGEHPQDLSQIDILFPNFNPHGLAIDFERNVILTSDFAVPLTTLKPTTGVVYDSTVRVWDLAKRSITNTINLPNGGGIQDVKFIPGNKQGLAVATAVGTGDIWIIDPHTKDAQGKPGVATLLYAFGSEYANKNAIYTEISKDGKFLYLTITSAHRVAVLDISNPFAAKRVDDPNVPQPIVGPHYLKLTPDGKQLIITDYFVRQGALGVLNTAADYKLWAIDVNPATGALSFKKSIDFQTTFKWIGGARPHSSAYYDSTWKGEGDAYL</sequence>
<dbReference type="Pfam" id="PF05694">
    <property type="entry name" value="SBP56"/>
    <property type="match status" value="1"/>
</dbReference>
<dbReference type="GO" id="GO:0008430">
    <property type="term" value="F:selenium binding"/>
    <property type="evidence" value="ECO:0007669"/>
    <property type="project" value="InterPro"/>
</dbReference>
<keyword evidence="3" id="KW-0732">Signal</keyword>
<name>A0AAD5X3W3_9FUNG</name>
<feature type="chain" id="PRO_5042283639" description="Methanethiol oxidase" evidence="3">
    <location>
        <begin position="21"/>
        <end position="466"/>
    </location>
</feature>
<reference evidence="4" key="1">
    <citation type="submission" date="2020-05" db="EMBL/GenBank/DDBJ databases">
        <title>Phylogenomic resolution of chytrid fungi.</title>
        <authorList>
            <person name="Stajich J.E."/>
            <person name="Amses K."/>
            <person name="Simmons R."/>
            <person name="Seto K."/>
            <person name="Myers J."/>
            <person name="Bonds A."/>
            <person name="Quandt C.A."/>
            <person name="Barry K."/>
            <person name="Liu P."/>
            <person name="Grigoriev I."/>
            <person name="Longcore J.E."/>
            <person name="James T.Y."/>
        </authorList>
    </citation>
    <scope>NUCLEOTIDE SEQUENCE</scope>
    <source>
        <strain evidence="4">JEL0318</strain>
    </source>
</reference>
<dbReference type="SUPFAM" id="SSF50969">
    <property type="entry name" value="YVTN repeat-like/Quinoprotein amine dehydrogenase"/>
    <property type="match status" value="1"/>
</dbReference>
<dbReference type="EMBL" id="JADGJD010000506">
    <property type="protein sequence ID" value="KAJ3050498.1"/>
    <property type="molecule type" value="Genomic_DNA"/>
</dbReference>
<organism evidence="4 5">
    <name type="scientific">Rhizophlyctis rosea</name>
    <dbReference type="NCBI Taxonomy" id="64517"/>
    <lineage>
        <taxon>Eukaryota</taxon>
        <taxon>Fungi</taxon>
        <taxon>Fungi incertae sedis</taxon>
        <taxon>Chytridiomycota</taxon>
        <taxon>Chytridiomycota incertae sedis</taxon>
        <taxon>Chytridiomycetes</taxon>
        <taxon>Rhizophlyctidales</taxon>
        <taxon>Rhizophlyctidaceae</taxon>
        <taxon>Rhizophlyctis</taxon>
    </lineage>
</organism>
<dbReference type="InterPro" id="IPR008826">
    <property type="entry name" value="Se-bd"/>
</dbReference>
<evidence type="ECO:0000313" key="4">
    <source>
        <dbReference type="EMBL" id="KAJ3050498.1"/>
    </source>
</evidence>
<gene>
    <name evidence="4" type="ORF">HK097_008548</name>
</gene>
<accession>A0AAD5X3W3</accession>
<keyword evidence="2" id="KW-0711">Selenium</keyword>
<evidence type="ECO:0000256" key="2">
    <source>
        <dbReference type="ARBA" id="ARBA00023266"/>
    </source>
</evidence>
<evidence type="ECO:0000313" key="5">
    <source>
        <dbReference type="Proteomes" id="UP001212841"/>
    </source>
</evidence>